<gene>
    <name evidence="2" type="ORF">FQA18_11900</name>
</gene>
<feature type="transmembrane region" description="Helical" evidence="1">
    <location>
        <begin position="65"/>
        <end position="87"/>
    </location>
</feature>
<dbReference type="InterPro" id="IPR018701">
    <property type="entry name" value="DUF2206_membrane"/>
</dbReference>
<feature type="transmembrane region" description="Helical" evidence="1">
    <location>
        <begin position="292"/>
        <end position="309"/>
    </location>
</feature>
<dbReference type="Proteomes" id="UP000320212">
    <property type="component" value="Unassembled WGS sequence"/>
</dbReference>
<evidence type="ECO:0000313" key="3">
    <source>
        <dbReference type="Proteomes" id="UP000320212"/>
    </source>
</evidence>
<keyword evidence="1" id="KW-0472">Membrane</keyword>
<feature type="transmembrane region" description="Helical" evidence="1">
    <location>
        <begin position="266"/>
        <end position="283"/>
    </location>
</feature>
<feature type="transmembrane region" description="Helical" evidence="1">
    <location>
        <begin position="189"/>
        <end position="210"/>
    </location>
</feature>
<proteinExistence type="predicted"/>
<feature type="transmembrane region" description="Helical" evidence="1">
    <location>
        <begin position="466"/>
        <end position="488"/>
    </location>
</feature>
<feature type="transmembrane region" description="Helical" evidence="1">
    <location>
        <begin position="164"/>
        <end position="180"/>
    </location>
</feature>
<reference evidence="2 3" key="1">
    <citation type="submission" date="2019-07" db="EMBL/GenBank/DDBJ databases">
        <title>Draft genome sequence of Haloferax volcanii SS0101, isolated from salt farm in Samut Sakhon, Thailand.</title>
        <authorList>
            <person name="Wanthongcharoen S."/>
            <person name="Yamprayoonswat W."/>
            <person name="Ruangsuj P."/>
            <person name="Thongpramul N."/>
            <person name="Jumpathong W."/>
            <person name="Sittihan S."/>
            <person name="Kanjanavas P."/>
            <person name="Yasawong M."/>
        </authorList>
    </citation>
    <scope>NUCLEOTIDE SEQUENCE [LARGE SCALE GENOMIC DNA]</scope>
    <source>
        <strain evidence="2 3">SS0101</strain>
    </source>
</reference>
<accession>A0A558G9J6</accession>
<feature type="transmembrane region" description="Helical" evidence="1">
    <location>
        <begin position="315"/>
        <end position="331"/>
    </location>
</feature>
<evidence type="ECO:0000256" key="1">
    <source>
        <dbReference type="SAM" id="Phobius"/>
    </source>
</evidence>
<comment type="caution">
    <text evidence="2">The sequence shown here is derived from an EMBL/GenBank/DDBJ whole genome shotgun (WGS) entry which is preliminary data.</text>
</comment>
<feature type="transmembrane region" description="Helical" evidence="1">
    <location>
        <begin position="343"/>
        <end position="364"/>
    </location>
</feature>
<name>A0A558G9J6_HALVO</name>
<feature type="transmembrane region" description="Helical" evidence="1">
    <location>
        <begin position="428"/>
        <end position="446"/>
    </location>
</feature>
<dbReference type="Pfam" id="PF09971">
    <property type="entry name" value="DUF2206"/>
    <property type="match status" value="1"/>
</dbReference>
<organism evidence="2 3">
    <name type="scientific">Haloferax volcanii</name>
    <name type="common">Halobacterium volcanii</name>
    <dbReference type="NCBI Taxonomy" id="2246"/>
    <lineage>
        <taxon>Archaea</taxon>
        <taxon>Methanobacteriati</taxon>
        <taxon>Methanobacteriota</taxon>
        <taxon>Stenosarchaea group</taxon>
        <taxon>Halobacteria</taxon>
        <taxon>Halobacteriales</taxon>
        <taxon>Haloferacaceae</taxon>
        <taxon>Haloferax</taxon>
    </lineage>
</organism>
<feature type="transmembrane region" description="Helical" evidence="1">
    <location>
        <begin position="500"/>
        <end position="522"/>
    </location>
</feature>
<keyword evidence="1" id="KW-1133">Transmembrane helix</keyword>
<feature type="transmembrane region" description="Helical" evidence="1">
    <location>
        <begin position="134"/>
        <end position="152"/>
    </location>
</feature>
<feature type="transmembrane region" description="Helical" evidence="1">
    <location>
        <begin position="12"/>
        <end position="29"/>
    </location>
</feature>
<sequence length="731" mass="82401">MAQIRVRKGLERIILLCFTIALLSSTWLPRTTGDILQAISVSALTIYLGYSIAQVAFAPSSYGHLLILSVCSLIGVLCVNVLALTVVESALSNSGLLLTSNLSYILIFEVVLISMFCSPMVVIQKPKLSYNSKILVILLSLIVFLFVWSYLITERSSSYSPIPGYLFFIGIVGLAIYLLLRSESFSSDIIVLFAIGYFLPVSNMLSYPVLVGRDINKEYYFSNLVVTNHQWSVDMANTFNSILPTVTLTPALTLLYPIDLMSVFELIYPVFMAMIVVSSYILYRTHYGRDPAILGSVVFAFIFPYYFGLTTMPRQIISLLFIIGYLITWSERSNRLLYRVGSLSFLVCSVLSHYATAILFMFWFSGGLVGILAYEKIQDRIDLRSDRVSLPHILTFFPRRLIIHILLAGVVLFGWYAYVSSGVLIDQLGLLVYEFFIGTFQVLLGLDSSNVTQVVSGSSTTIYQTITKGLFFIILALSGIGAIYYGYSLADDVRISAEDALFYFIGVATLGFLSTSVVFPFFDLELTRLVQIALIFIAPFIWYGFRVFWDTISLPKSSMRATIAAFLLIFLLFNSGVVYDYTGERPNNAVLSQNSIHTQSDSEKVSYYNFYTMQQEDARSATWYRAYSNSERTLYSTGLSTFAFESFGMVGPRATTYWGDNQDSKQLTGPINVQPDSYVFKSYVNTQEEIYTVRRSNKPLEIHNISRLRPVYQNASKIYTTRNTSIYHVPQ</sequence>
<dbReference type="EMBL" id="VMTR01000082">
    <property type="protein sequence ID" value="TVT94431.1"/>
    <property type="molecule type" value="Genomic_DNA"/>
</dbReference>
<feature type="transmembrane region" description="Helical" evidence="1">
    <location>
        <begin position="528"/>
        <end position="549"/>
    </location>
</feature>
<keyword evidence="1" id="KW-0812">Transmembrane</keyword>
<feature type="transmembrane region" description="Helical" evidence="1">
    <location>
        <begin position="102"/>
        <end position="122"/>
    </location>
</feature>
<evidence type="ECO:0000313" key="2">
    <source>
        <dbReference type="EMBL" id="TVT94431.1"/>
    </source>
</evidence>
<feature type="transmembrane region" description="Helical" evidence="1">
    <location>
        <begin position="401"/>
        <end position="419"/>
    </location>
</feature>
<dbReference type="AlphaFoldDB" id="A0A558G9J6"/>
<feature type="transmembrane region" description="Helical" evidence="1">
    <location>
        <begin position="561"/>
        <end position="579"/>
    </location>
</feature>
<protein>
    <submittedName>
        <fullName evidence="2">DUF2206 domain-containing protein</fullName>
    </submittedName>
</protein>
<feature type="transmembrane region" description="Helical" evidence="1">
    <location>
        <begin position="35"/>
        <end position="53"/>
    </location>
</feature>